<dbReference type="Gene3D" id="3.30.70.330">
    <property type="match status" value="1"/>
</dbReference>
<evidence type="ECO:0000256" key="2">
    <source>
        <dbReference type="ARBA" id="ARBA00009285"/>
    </source>
</evidence>
<dbReference type="InterPro" id="IPR018222">
    <property type="entry name" value="Nuclear_transport_factor_2_euk"/>
</dbReference>
<dbReference type="PANTHER" id="PTHR10662">
    <property type="entry name" value="NUCLEAR RNA EXPORT FACTOR"/>
    <property type="match status" value="1"/>
</dbReference>
<evidence type="ECO:0000256" key="14">
    <source>
        <dbReference type="SAM" id="MobiDB-lite"/>
    </source>
</evidence>
<dbReference type="SMART" id="SM00804">
    <property type="entry name" value="TAP_C"/>
    <property type="match status" value="1"/>
</dbReference>
<keyword evidence="9" id="KW-0653">Protein transport</keyword>
<evidence type="ECO:0000256" key="7">
    <source>
        <dbReference type="ARBA" id="ARBA00022884"/>
    </source>
</evidence>
<dbReference type="Pfam" id="PF24048">
    <property type="entry name" value="LRR_NXF1-5"/>
    <property type="match status" value="1"/>
</dbReference>
<evidence type="ECO:0000256" key="9">
    <source>
        <dbReference type="ARBA" id="ARBA00023132"/>
    </source>
</evidence>
<evidence type="ECO:0000256" key="12">
    <source>
        <dbReference type="ARBA" id="ARBA00080675"/>
    </source>
</evidence>
<keyword evidence="6" id="KW-0509">mRNA transport</keyword>
<comment type="similarity">
    <text evidence="2">Belongs to the NXF family.</text>
</comment>
<dbReference type="InterPro" id="IPR032710">
    <property type="entry name" value="NTF2-like_dom_sf"/>
</dbReference>
<evidence type="ECO:0000256" key="8">
    <source>
        <dbReference type="ARBA" id="ARBA00023010"/>
    </source>
</evidence>
<dbReference type="PANTHER" id="PTHR10662:SF15">
    <property type="entry name" value="NUCLEAR RNA EXPORT FACTOR 5"/>
    <property type="match status" value="1"/>
</dbReference>
<evidence type="ECO:0000256" key="3">
    <source>
        <dbReference type="ARBA" id="ARBA00022448"/>
    </source>
</evidence>
<keyword evidence="3" id="KW-0813">Transport</keyword>
<dbReference type="InterPro" id="IPR002075">
    <property type="entry name" value="NTF2_dom"/>
</dbReference>
<evidence type="ECO:0000259" key="15">
    <source>
        <dbReference type="PROSITE" id="PS50177"/>
    </source>
</evidence>
<evidence type="ECO:0000256" key="5">
    <source>
        <dbReference type="ARBA" id="ARBA00022737"/>
    </source>
</evidence>
<dbReference type="InterPro" id="IPR009060">
    <property type="entry name" value="UBA-like_sf"/>
</dbReference>
<dbReference type="SUPFAM" id="SSF46934">
    <property type="entry name" value="UBA-like"/>
    <property type="match status" value="1"/>
</dbReference>
<feature type="domain" description="TAP-C" evidence="16">
    <location>
        <begin position="509"/>
        <end position="565"/>
    </location>
</feature>
<dbReference type="InterPro" id="IPR057125">
    <property type="entry name" value="NXF1/2/3/5-like_LRR"/>
</dbReference>
<dbReference type="GO" id="GO:0003723">
    <property type="term" value="F:RNA binding"/>
    <property type="evidence" value="ECO:0007669"/>
    <property type="project" value="UniProtKB-KW"/>
</dbReference>
<organism evidence="17 18">
    <name type="scientific">Oryctolagus cuniculus</name>
    <name type="common">Rabbit</name>
    <dbReference type="NCBI Taxonomy" id="9986"/>
    <lineage>
        <taxon>Eukaryota</taxon>
        <taxon>Metazoa</taxon>
        <taxon>Chordata</taxon>
        <taxon>Craniata</taxon>
        <taxon>Vertebrata</taxon>
        <taxon>Euteleostomi</taxon>
        <taxon>Mammalia</taxon>
        <taxon>Eutheria</taxon>
        <taxon>Euarchontoglires</taxon>
        <taxon>Glires</taxon>
        <taxon>Lagomorpha</taxon>
        <taxon>Leporidae</taxon>
        <taxon>Oryctolagus</taxon>
    </lineage>
</organism>
<dbReference type="GO" id="GO:0016973">
    <property type="term" value="P:poly(A)+ mRNA export from nucleus"/>
    <property type="evidence" value="ECO:0007669"/>
    <property type="project" value="TreeGrafter"/>
</dbReference>
<dbReference type="Pfam" id="PF03943">
    <property type="entry name" value="TAP_C"/>
    <property type="match status" value="1"/>
</dbReference>
<evidence type="ECO:0000313" key="18">
    <source>
        <dbReference type="Proteomes" id="UP000001811"/>
    </source>
</evidence>
<dbReference type="Gene3D" id="3.10.450.50">
    <property type="match status" value="1"/>
</dbReference>
<evidence type="ECO:0000256" key="1">
    <source>
        <dbReference type="ARBA" id="ARBA00004567"/>
    </source>
</evidence>
<dbReference type="GeneTree" id="ENSGT00390000007539"/>
<keyword evidence="18" id="KW-1185">Reference proteome</keyword>
<feature type="compositionally biased region" description="Basic and acidic residues" evidence="14">
    <location>
        <begin position="763"/>
        <end position="775"/>
    </location>
</feature>
<dbReference type="Bgee" id="ENSOCUG00000009877">
    <property type="expression patterns" value="Expressed in testis"/>
</dbReference>
<evidence type="ECO:0000313" key="17">
    <source>
        <dbReference type="Ensembl" id="ENSOCUP00000031902.1"/>
    </source>
</evidence>
<keyword evidence="10" id="KW-0539">Nucleus</keyword>
<dbReference type="GO" id="GO:0005643">
    <property type="term" value="C:nuclear pore"/>
    <property type="evidence" value="ECO:0007669"/>
    <property type="project" value="UniProtKB-SubCell"/>
</dbReference>
<dbReference type="InterPro" id="IPR030217">
    <property type="entry name" value="NXF_fam"/>
</dbReference>
<dbReference type="InterPro" id="IPR005637">
    <property type="entry name" value="TAP_C_dom"/>
</dbReference>
<keyword evidence="8" id="KW-0811">Translocation</keyword>
<evidence type="ECO:0000256" key="13">
    <source>
        <dbReference type="ARBA" id="ARBA00082469"/>
    </source>
</evidence>
<dbReference type="InterPro" id="IPR032675">
    <property type="entry name" value="LRR_dom_sf"/>
</dbReference>
<keyword evidence="5" id="KW-0677">Repeat</keyword>
<feature type="region of interest" description="Disordered" evidence="14">
    <location>
        <begin position="754"/>
        <end position="775"/>
    </location>
</feature>
<dbReference type="EMBL" id="AAGW02046116">
    <property type="status" value="NOT_ANNOTATED_CDS"/>
    <property type="molecule type" value="Genomic_DNA"/>
</dbReference>
<dbReference type="AlphaFoldDB" id="A0A5F9CE72"/>
<dbReference type="InterPro" id="IPR001611">
    <property type="entry name" value="Leu-rich_rpt"/>
</dbReference>
<dbReference type="SUPFAM" id="SSF54427">
    <property type="entry name" value="NTF2-like"/>
    <property type="match status" value="1"/>
</dbReference>
<dbReference type="InParanoid" id="A0A5F9CE72"/>
<dbReference type="Pfam" id="PF22602">
    <property type="entry name" value="NXF_NTF2"/>
    <property type="match status" value="1"/>
</dbReference>
<name>A0A5F9CE72_RABIT</name>
<dbReference type="CDD" id="cd14342">
    <property type="entry name" value="UBA_TAP-C"/>
    <property type="match status" value="1"/>
</dbReference>
<evidence type="ECO:0000256" key="11">
    <source>
        <dbReference type="ARBA" id="ARBA00077623"/>
    </source>
</evidence>
<keyword evidence="4" id="KW-0433">Leucine-rich repeat</keyword>
<reference evidence="17 18" key="1">
    <citation type="journal article" date="2011" name="Nature">
        <title>A high-resolution map of human evolutionary constraint using 29 mammals.</title>
        <authorList>
            <person name="Lindblad-Toh K."/>
            <person name="Garber M."/>
            <person name="Zuk O."/>
            <person name="Lin M.F."/>
            <person name="Parker B.J."/>
            <person name="Washietl S."/>
            <person name="Kheradpour P."/>
            <person name="Ernst J."/>
            <person name="Jordan G."/>
            <person name="Mauceli E."/>
            <person name="Ward L.D."/>
            <person name="Lowe C.B."/>
            <person name="Holloway A.K."/>
            <person name="Clamp M."/>
            <person name="Gnerre S."/>
            <person name="Alfoldi J."/>
            <person name="Beal K."/>
            <person name="Chang J."/>
            <person name="Clawson H."/>
            <person name="Cuff J."/>
            <person name="Di Palma F."/>
            <person name="Fitzgerald S."/>
            <person name="Flicek P."/>
            <person name="Guttman M."/>
            <person name="Hubisz M.J."/>
            <person name="Jaffe D.B."/>
            <person name="Jungreis I."/>
            <person name="Kent W.J."/>
            <person name="Kostka D."/>
            <person name="Lara M."/>
            <person name="Martins A.L."/>
            <person name="Massingham T."/>
            <person name="Moltke I."/>
            <person name="Raney B.J."/>
            <person name="Rasmussen M.D."/>
            <person name="Robinson J."/>
            <person name="Stark A."/>
            <person name="Vilella A.J."/>
            <person name="Wen J."/>
            <person name="Xie X."/>
            <person name="Zody M.C."/>
            <person name="Baldwin J."/>
            <person name="Bloom T."/>
            <person name="Chin C.W."/>
            <person name="Heiman D."/>
            <person name="Nicol R."/>
            <person name="Nusbaum C."/>
            <person name="Young S."/>
            <person name="Wilkinson J."/>
            <person name="Worley K.C."/>
            <person name="Kovar C.L."/>
            <person name="Muzny D.M."/>
            <person name="Gibbs R.A."/>
            <person name="Cree A."/>
            <person name="Dihn H.H."/>
            <person name="Fowler G."/>
            <person name="Jhangiani S."/>
            <person name="Joshi V."/>
            <person name="Lee S."/>
            <person name="Lewis L.R."/>
            <person name="Nazareth L.V."/>
            <person name="Okwuonu G."/>
            <person name="Santibanez J."/>
            <person name="Warren W.C."/>
            <person name="Mardis E.R."/>
            <person name="Weinstock G.M."/>
            <person name="Wilson R.K."/>
            <person name="Delehaunty K."/>
            <person name="Dooling D."/>
            <person name="Fronik C."/>
            <person name="Fulton L."/>
            <person name="Fulton B."/>
            <person name="Graves T."/>
            <person name="Minx P."/>
            <person name="Sodergren E."/>
            <person name="Birney E."/>
            <person name="Margulies E.H."/>
            <person name="Herrero J."/>
            <person name="Green E.D."/>
            <person name="Haussler D."/>
            <person name="Siepel A."/>
            <person name="Goldman N."/>
            <person name="Pollard K.S."/>
            <person name="Pedersen J.S."/>
            <person name="Lander E.S."/>
            <person name="Kellis M."/>
        </authorList>
    </citation>
    <scope>NUCLEOTIDE SEQUENCE [LARGE SCALE GENOMIC DNA]</scope>
    <source>
        <strain evidence="17 18">Thorbecke inbred</strain>
    </source>
</reference>
<dbReference type="SMR" id="A0A5F9CE72"/>
<sequence>MYSVQEKYGMYQIGECGAVSTLNQGMKKDWDSSHGYLCQENLHYEHNEYKPSPSYHQENNRIIAIVNTQQDLQLECTPYSMECKKRKKKCNRDKVHGELCRYKKRPNRDMGEEKQDGTLPCWIKVTFHYINNEAQFFVQDAITESALKECRLLPEEMEQLKLTLNKRYDAYTESLDLQRLYYDPDLVGHDIDMILNQRHCMAAILHIIEKQFPELFCLNLRNNKLYQLDDLSDIIGKAPKIKILNLSDNELKMALELQKLKELKLEELWLKGNPLCSTFSDHAAYVSLILDCFPNLLRLDGRELYPRAVTEIVLMKPCKDSYQGPELLKNLILHFLQQYYFIYDYGDRRTLISVYHEKACFSLSTAFHSMDPDPSAFYGYVKNNRNMKDIKDSYLRRKLLKHRNHTIVDALSMLPRTQHDFNSFSIDMWFHTDTMISFAVNGLFRGESNSQNLMFAFTRTFIVIPSMNSMLCILNDQLFVRNVNPVNVHTVFTIPGSIPCSSCTPTVSQLQHELEQAFSSLSGMKFEWCRKCLEENGWNYTRAAQVFLILQVRSGKQAGQCWMSLGLQKGGHQVVWGWNSGLLTLLIFLLLPSRCRARSQRRPSNKSHKRIPWMSSMSRSMSLFLFSNIRQSSQLRLETWLSIAEFIVEMACRSRHVARNKQGLPKKCLLSIEDQGRKEGRRGEAERRGDRYIFFKIYFIYLKDIVTERGRDRERKVFHALVHSPGGWSCADPKPGARSFFQVSHVGAGAQVFGPSSTAFPGRSRELDQKRSSRD</sequence>
<dbReference type="FunFam" id="3.80.10.10:FF:000384">
    <property type="entry name" value="Nuclear RNA export factor 1"/>
    <property type="match status" value="1"/>
</dbReference>
<dbReference type="Ensembl" id="ENSOCUT00000049587.1">
    <property type="protein sequence ID" value="ENSOCUP00000031902.1"/>
    <property type="gene ID" value="ENSOCUG00000009877.4"/>
</dbReference>
<evidence type="ECO:0000259" key="16">
    <source>
        <dbReference type="PROSITE" id="PS51281"/>
    </source>
</evidence>
<comment type="subcellular location">
    <subcellularLocation>
        <location evidence="1">Nucleus</location>
        <location evidence="1">Nuclear pore complex</location>
    </subcellularLocation>
</comment>
<protein>
    <recommendedName>
        <fullName evidence="13">Tip-associated protein</fullName>
    </recommendedName>
    <alternativeName>
        <fullName evidence="11">Tip-associating protein</fullName>
    </alternativeName>
    <alternativeName>
        <fullName evidence="12">mRNA export factor TAP</fullName>
    </alternativeName>
</protein>
<dbReference type="Gene3D" id="3.80.10.10">
    <property type="entry name" value="Ribonuclease Inhibitor"/>
    <property type="match status" value="1"/>
</dbReference>
<dbReference type="PROSITE" id="PS51281">
    <property type="entry name" value="TAP_C"/>
    <property type="match status" value="1"/>
</dbReference>
<evidence type="ECO:0000256" key="10">
    <source>
        <dbReference type="ARBA" id="ARBA00023242"/>
    </source>
</evidence>
<evidence type="ECO:0000256" key="4">
    <source>
        <dbReference type="ARBA" id="ARBA00022614"/>
    </source>
</evidence>
<keyword evidence="9" id="KW-0906">Nuclear pore complex</keyword>
<dbReference type="FunFam" id="1.10.8.10:FF:000018">
    <property type="entry name" value="Nuclear RNA export factor 1"/>
    <property type="match status" value="1"/>
</dbReference>
<dbReference type="PROSITE" id="PS50177">
    <property type="entry name" value="NTF2_DOMAIN"/>
    <property type="match status" value="1"/>
</dbReference>
<proteinExistence type="inferred from homology"/>
<dbReference type="Proteomes" id="UP000001811">
    <property type="component" value="Chromosome X"/>
</dbReference>
<reference evidence="17" key="3">
    <citation type="submission" date="2025-09" db="UniProtKB">
        <authorList>
            <consortium name="Ensembl"/>
        </authorList>
    </citation>
    <scope>IDENTIFICATION</scope>
    <source>
        <strain evidence="17">Thorbecke</strain>
    </source>
</reference>
<reference evidence="17" key="2">
    <citation type="submission" date="2025-08" db="UniProtKB">
        <authorList>
            <consortium name="Ensembl"/>
        </authorList>
    </citation>
    <scope>IDENTIFICATION</scope>
    <source>
        <strain evidence="17">Thorbecke</strain>
    </source>
</reference>
<dbReference type="InterPro" id="IPR012677">
    <property type="entry name" value="Nucleotide-bd_a/b_plait_sf"/>
</dbReference>
<evidence type="ECO:0000256" key="6">
    <source>
        <dbReference type="ARBA" id="ARBA00022816"/>
    </source>
</evidence>
<keyword evidence="7" id="KW-0694">RNA-binding</keyword>
<dbReference type="GO" id="GO:0015031">
    <property type="term" value="P:protein transport"/>
    <property type="evidence" value="ECO:0007669"/>
    <property type="project" value="UniProtKB-KW"/>
</dbReference>
<dbReference type="GO" id="GO:0005654">
    <property type="term" value="C:nucleoplasm"/>
    <property type="evidence" value="ECO:0007669"/>
    <property type="project" value="UniProtKB-ARBA"/>
</dbReference>
<dbReference type="Gene3D" id="1.10.8.10">
    <property type="entry name" value="DNA helicase RuvA subunit, C-terminal domain"/>
    <property type="match status" value="1"/>
</dbReference>
<dbReference type="STRING" id="9986.ENSOCUP00000031902"/>
<feature type="domain" description="NTF2" evidence="15">
    <location>
        <begin position="331"/>
        <end position="480"/>
    </location>
</feature>
<accession>A0A5F9CE72</accession>
<dbReference type="PROSITE" id="PS51450">
    <property type="entry name" value="LRR"/>
    <property type="match status" value="1"/>
</dbReference>
<dbReference type="SUPFAM" id="SSF52058">
    <property type="entry name" value="L domain-like"/>
    <property type="match status" value="1"/>
</dbReference>
<dbReference type="FunFam" id="3.10.450.50:FF:000004">
    <property type="entry name" value="Nuclear RNA export factor 1"/>
    <property type="match status" value="1"/>
</dbReference>